<comment type="similarity">
    <text evidence="1">Belongs to the Rv0495c family.</text>
</comment>
<proteinExistence type="inferred from homology"/>
<organism evidence="2 3">
    <name type="scientific">Thermoflexus hugenholtzii JAD2</name>
    <dbReference type="NCBI Taxonomy" id="877466"/>
    <lineage>
        <taxon>Bacteria</taxon>
        <taxon>Bacillati</taxon>
        <taxon>Chloroflexota</taxon>
        <taxon>Thermoflexia</taxon>
        <taxon>Thermoflexales</taxon>
        <taxon>Thermoflexaceae</taxon>
        <taxon>Thermoflexus</taxon>
    </lineage>
</organism>
<dbReference type="Proteomes" id="UP000197025">
    <property type="component" value="Unassembled WGS sequence"/>
</dbReference>
<keyword evidence="3" id="KW-1185">Reference proteome</keyword>
<reference evidence="3" key="1">
    <citation type="submission" date="2017-06" db="EMBL/GenBank/DDBJ databases">
        <authorList>
            <person name="Varghese N."/>
            <person name="Submissions S."/>
        </authorList>
    </citation>
    <scope>NUCLEOTIDE SEQUENCE [LARGE SCALE GENOMIC DNA]</scope>
    <source>
        <strain evidence="3">JAD2</strain>
    </source>
</reference>
<protein>
    <recommendedName>
        <fullName evidence="4">DUF3109 family protein</fullName>
    </recommendedName>
</protein>
<evidence type="ECO:0008006" key="4">
    <source>
        <dbReference type="Google" id="ProtNLM"/>
    </source>
</evidence>
<evidence type="ECO:0000256" key="1">
    <source>
        <dbReference type="ARBA" id="ARBA00093770"/>
    </source>
</evidence>
<evidence type="ECO:0000313" key="2">
    <source>
        <dbReference type="EMBL" id="SNB62295.1"/>
    </source>
</evidence>
<gene>
    <name evidence="2" type="ORF">SAMN02746019_00004850</name>
</gene>
<dbReference type="EMBL" id="FYEK01000022">
    <property type="protein sequence ID" value="SNB62295.1"/>
    <property type="molecule type" value="Genomic_DNA"/>
</dbReference>
<dbReference type="AlphaFoldDB" id="A0A212QRT5"/>
<dbReference type="InParanoid" id="A0A212QRT5"/>
<accession>A0A212QRT5</accession>
<sequence>MAGMTIEIRGIRVDPRLLEPRPVQRCGPAYCRGRCCAYGVWVRVEQRDEILRHAELVQRVLPPDRRDPSRWFDPEPEWDDTPPAGYWVGTTVIENPNHPVGQSCIFLLDDGRCGLQVAAVEAGMHPWALKPFHCALYPLTLWEGQLILDDENELYAEASCQQPAETARPLFLVFDQEVKWVLGEEGFQTLLDLYRARYGAEGSPESGSV</sequence>
<dbReference type="Pfam" id="PF11307">
    <property type="entry name" value="DUF3109"/>
    <property type="match status" value="1"/>
</dbReference>
<dbReference type="InterPro" id="IPR021458">
    <property type="entry name" value="Rv0495c"/>
</dbReference>
<name>A0A212QRT5_9CHLR</name>
<evidence type="ECO:0000313" key="3">
    <source>
        <dbReference type="Proteomes" id="UP000197025"/>
    </source>
</evidence>